<accession>A0A0F8Z176</accession>
<organism evidence="1">
    <name type="scientific">marine sediment metagenome</name>
    <dbReference type="NCBI Taxonomy" id="412755"/>
    <lineage>
        <taxon>unclassified sequences</taxon>
        <taxon>metagenomes</taxon>
        <taxon>ecological metagenomes</taxon>
    </lineage>
</organism>
<dbReference type="EMBL" id="LAZR01050427">
    <property type="protein sequence ID" value="KKK87383.1"/>
    <property type="molecule type" value="Genomic_DNA"/>
</dbReference>
<evidence type="ECO:0000313" key="1">
    <source>
        <dbReference type="EMBL" id="KKK87383.1"/>
    </source>
</evidence>
<comment type="caution">
    <text evidence="1">The sequence shown here is derived from an EMBL/GenBank/DDBJ whole genome shotgun (WGS) entry which is preliminary data.</text>
</comment>
<reference evidence="1" key="1">
    <citation type="journal article" date="2015" name="Nature">
        <title>Complex archaea that bridge the gap between prokaryotes and eukaryotes.</title>
        <authorList>
            <person name="Spang A."/>
            <person name="Saw J.H."/>
            <person name="Jorgensen S.L."/>
            <person name="Zaremba-Niedzwiedzka K."/>
            <person name="Martijn J."/>
            <person name="Lind A.E."/>
            <person name="van Eijk R."/>
            <person name="Schleper C."/>
            <person name="Guy L."/>
            <person name="Ettema T.J."/>
        </authorList>
    </citation>
    <scope>NUCLEOTIDE SEQUENCE</scope>
</reference>
<protein>
    <submittedName>
        <fullName evidence="1">Uncharacterized protein</fullName>
    </submittedName>
</protein>
<proteinExistence type="predicted"/>
<sequence length="74" mass="7753">SDPSFCNVPYIDWESFKKSYTELYVESATHFTGFGGGVFGGGGATRSWEEAPAGAIASTLDSGIIVVIRGDEGS</sequence>
<gene>
    <name evidence="1" type="ORF">LCGC14_2753810</name>
</gene>
<feature type="non-terminal residue" evidence="1">
    <location>
        <position position="1"/>
    </location>
</feature>
<name>A0A0F8Z176_9ZZZZ</name>
<dbReference type="AlphaFoldDB" id="A0A0F8Z176"/>